<comment type="caution">
    <text evidence="4">The sequence shown here is derived from an EMBL/GenBank/DDBJ whole genome shotgun (WGS) entry which is preliminary data.</text>
</comment>
<dbReference type="AlphaFoldDB" id="A0A433QX28"/>
<feature type="domain" description="Glycosyltransferase 2-like" evidence="3">
    <location>
        <begin position="317"/>
        <end position="529"/>
    </location>
</feature>
<feature type="transmembrane region" description="Helical" evidence="2">
    <location>
        <begin position="570"/>
        <end position="592"/>
    </location>
</feature>
<sequence length="665" mass="75485">LFLAGFTSVTTAKKHRTLFFRNVVAPKSSLDFLPFFLTSLFRALSLSTILIVFVKAKPPPLTLLSPHTLKDNLTSRMNYLRPFELVAPTAAIGAILLMPFGPLLFPRAYLLFLFTYFITYLYLSINHFFKFCISARKIKYNIRQWNATQRVTSGDSNTSSVAGSLSGSPLPTPTRTSYTPLSDFDEMEASLKLYEDSHWIHAFIIPNYAEPEPLLRDTIKRLANHSTTLITPLHFRRNAQTNYVIILAMEESELGHEAKAQNLKDHFTNHFLHFIITSHPSGIPGEARGKGSNVAYAARTGAQELIHRNVEKRRVVFTVTDSDSAIPELYVTEVEKAISQAEDPYTTLCSPPIFFSRNSFEVPAAVRVTDTTWSIMVMQNLSNSRGLSFPCSTYSLSMVLAERVGYWDVDADSVGEDMHMWLKCFFKTEGAARTVPIFVPINLTNVQTTGYVSNMYARYVQATRHMNGVADVAYTLKSAFLPKQQNNFDSKSLLPLSNKYGNYFSVANLFDKIVVCFHVLEAHLIPCTSGWLMFAAVPVMQFLLFPPHPLLSYVAPTENPILTSEFYATLWNLVKIVTVLLPMPLFGMLAVYENLHRTVDRELLRKSRTESRTWRNILDYVWLPVAAWLFLTLPSTVACVKRLIKHEDKYIVAEKIFHEEPENKF</sequence>
<gene>
    <name evidence="4" type="ORF">BC938DRAFT_481603</name>
</gene>
<keyword evidence="5" id="KW-1185">Reference proteome</keyword>
<dbReference type="InterPro" id="IPR001173">
    <property type="entry name" value="Glyco_trans_2-like"/>
</dbReference>
<dbReference type="PANTHER" id="PTHR36851">
    <property type="entry name" value="UNNAMED PRODUCT"/>
    <property type="match status" value="1"/>
</dbReference>
<keyword evidence="4" id="KW-0808">Transferase</keyword>
<dbReference type="Pfam" id="PF13632">
    <property type="entry name" value="Glyco_trans_2_3"/>
    <property type="match status" value="1"/>
</dbReference>
<accession>A0A433QX28</accession>
<evidence type="ECO:0000259" key="3">
    <source>
        <dbReference type="Pfam" id="PF13632"/>
    </source>
</evidence>
<evidence type="ECO:0000256" key="2">
    <source>
        <dbReference type="SAM" id="Phobius"/>
    </source>
</evidence>
<feature type="transmembrane region" description="Helical" evidence="2">
    <location>
        <begin position="111"/>
        <end position="129"/>
    </location>
</feature>
<evidence type="ECO:0000313" key="4">
    <source>
        <dbReference type="EMBL" id="RUS34257.1"/>
    </source>
</evidence>
<organism evidence="4 5">
    <name type="scientific">Jimgerdemannia flammicorona</name>
    <dbReference type="NCBI Taxonomy" id="994334"/>
    <lineage>
        <taxon>Eukaryota</taxon>
        <taxon>Fungi</taxon>
        <taxon>Fungi incertae sedis</taxon>
        <taxon>Mucoromycota</taxon>
        <taxon>Mucoromycotina</taxon>
        <taxon>Endogonomycetes</taxon>
        <taxon>Endogonales</taxon>
        <taxon>Endogonaceae</taxon>
        <taxon>Jimgerdemannia</taxon>
    </lineage>
</organism>
<feature type="non-terminal residue" evidence="4">
    <location>
        <position position="1"/>
    </location>
</feature>
<dbReference type="GO" id="GO:0016740">
    <property type="term" value="F:transferase activity"/>
    <property type="evidence" value="ECO:0007669"/>
    <property type="project" value="UniProtKB-KW"/>
</dbReference>
<evidence type="ECO:0000256" key="1">
    <source>
        <dbReference type="SAM" id="MobiDB-lite"/>
    </source>
</evidence>
<proteinExistence type="predicted"/>
<feature type="region of interest" description="Disordered" evidence="1">
    <location>
        <begin position="152"/>
        <end position="174"/>
    </location>
</feature>
<feature type="transmembrane region" description="Helical" evidence="2">
    <location>
        <begin position="32"/>
        <end position="54"/>
    </location>
</feature>
<evidence type="ECO:0000313" key="5">
    <source>
        <dbReference type="Proteomes" id="UP000274822"/>
    </source>
</evidence>
<feature type="transmembrane region" description="Helical" evidence="2">
    <location>
        <begin position="531"/>
        <end position="550"/>
    </location>
</feature>
<keyword evidence="2" id="KW-1133">Transmembrane helix</keyword>
<dbReference type="EMBL" id="RBNJ01000632">
    <property type="protein sequence ID" value="RUS34257.1"/>
    <property type="molecule type" value="Genomic_DNA"/>
</dbReference>
<feature type="transmembrane region" description="Helical" evidence="2">
    <location>
        <begin position="613"/>
        <end position="631"/>
    </location>
</feature>
<reference evidence="4 5" key="1">
    <citation type="journal article" date="2018" name="New Phytol.">
        <title>Phylogenomics of Endogonaceae and evolution of mycorrhizas within Mucoromycota.</title>
        <authorList>
            <person name="Chang Y."/>
            <person name="Desiro A."/>
            <person name="Na H."/>
            <person name="Sandor L."/>
            <person name="Lipzen A."/>
            <person name="Clum A."/>
            <person name="Barry K."/>
            <person name="Grigoriev I.V."/>
            <person name="Martin F.M."/>
            <person name="Stajich J.E."/>
            <person name="Smith M.E."/>
            <person name="Bonito G."/>
            <person name="Spatafora J.W."/>
        </authorList>
    </citation>
    <scope>NUCLEOTIDE SEQUENCE [LARGE SCALE GENOMIC DNA]</scope>
    <source>
        <strain evidence="4 5">AD002</strain>
    </source>
</reference>
<keyword evidence="2" id="KW-0472">Membrane</keyword>
<name>A0A433QX28_9FUNG</name>
<feature type="transmembrane region" description="Helical" evidence="2">
    <location>
        <begin position="85"/>
        <end position="105"/>
    </location>
</feature>
<dbReference type="Proteomes" id="UP000274822">
    <property type="component" value="Unassembled WGS sequence"/>
</dbReference>
<protein>
    <submittedName>
        <fullName evidence="4">Glycosyl transferase family group 2-domain-containing protein</fullName>
    </submittedName>
</protein>
<dbReference type="PANTHER" id="PTHR36851:SF1">
    <property type="entry name" value="GLYCO_TRANS_2-LIKE DOMAIN-CONTAINING PROTEIN"/>
    <property type="match status" value="1"/>
</dbReference>
<keyword evidence="2" id="KW-0812">Transmembrane</keyword>